<evidence type="ECO:0000256" key="2">
    <source>
        <dbReference type="SAM" id="SignalP"/>
    </source>
</evidence>
<dbReference type="EMBL" id="ACLK02000002">
    <property type="protein sequence ID" value="EFY09009.1"/>
    <property type="molecule type" value="Genomic_DNA"/>
</dbReference>
<dbReference type="OrthoDB" id="1744455at2"/>
<dbReference type="Proteomes" id="UP000003028">
    <property type="component" value="Unassembled WGS sequence"/>
</dbReference>
<accession>E7FVT9</accession>
<dbReference type="AlphaFoldDB" id="E7FVT9"/>
<feature type="compositionally biased region" description="Polar residues" evidence="1">
    <location>
        <begin position="1049"/>
        <end position="1060"/>
    </location>
</feature>
<feature type="compositionally biased region" description="Basic and acidic residues" evidence="1">
    <location>
        <begin position="86"/>
        <end position="101"/>
    </location>
</feature>
<feature type="chain" id="PRO_5038411651" evidence="2">
    <location>
        <begin position="25"/>
        <end position="1100"/>
    </location>
</feature>
<evidence type="ECO:0000256" key="1">
    <source>
        <dbReference type="SAM" id="MobiDB-lite"/>
    </source>
</evidence>
<keyword evidence="2" id="KW-0732">Signal</keyword>
<feature type="region of interest" description="Disordered" evidence="1">
    <location>
        <begin position="33"/>
        <end position="101"/>
    </location>
</feature>
<protein>
    <submittedName>
        <fullName evidence="3">LPXTG-motif cell wall anchor domain protein</fullName>
    </submittedName>
</protein>
<comment type="caution">
    <text evidence="3">The sequence shown here is derived from an EMBL/GenBank/DDBJ whole genome shotgun (WGS) entry which is preliminary data.</text>
</comment>
<organism evidence="3 4">
    <name type="scientific">Erysipelothrix rhusiopathiae ATCC 19414</name>
    <dbReference type="NCBI Taxonomy" id="525280"/>
    <lineage>
        <taxon>Bacteria</taxon>
        <taxon>Bacillati</taxon>
        <taxon>Bacillota</taxon>
        <taxon>Erysipelotrichia</taxon>
        <taxon>Erysipelotrichales</taxon>
        <taxon>Erysipelotrichaceae</taxon>
        <taxon>Erysipelothrix</taxon>
    </lineage>
</organism>
<evidence type="ECO:0000313" key="4">
    <source>
        <dbReference type="Proteomes" id="UP000003028"/>
    </source>
</evidence>
<feature type="signal peptide" evidence="2">
    <location>
        <begin position="1"/>
        <end position="24"/>
    </location>
</feature>
<feature type="compositionally biased region" description="Polar residues" evidence="1">
    <location>
        <begin position="33"/>
        <end position="42"/>
    </location>
</feature>
<evidence type="ECO:0000313" key="3">
    <source>
        <dbReference type="EMBL" id="EFY09009.1"/>
    </source>
</evidence>
<feature type="compositionally biased region" description="Basic and acidic residues" evidence="1">
    <location>
        <begin position="43"/>
        <end position="57"/>
    </location>
</feature>
<reference evidence="3" key="1">
    <citation type="submission" date="2011-01" db="EMBL/GenBank/DDBJ databases">
        <authorList>
            <person name="Muzny D."/>
            <person name="Qin X."/>
            <person name="Buhay C."/>
            <person name="Dugan-Rocha S."/>
            <person name="Ding Y."/>
            <person name="Chen G."/>
            <person name="Hawes A."/>
            <person name="Holder M."/>
            <person name="Jhangiani S."/>
            <person name="Johnson A."/>
            <person name="Khan Z."/>
            <person name="Li Z."/>
            <person name="Liu W."/>
            <person name="Liu X."/>
            <person name="Perez L."/>
            <person name="Shen H."/>
            <person name="Wang Q."/>
            <person name="Watt J."/>
            <person name="Xi L."/>
            <person name="Xin Y."/>
            <person name="Zhou J."/>
            <person name="Deng J."/>
            <person name="Jiang H."/>
            <person name="Liu Y."/>
            <person name="Qu J."/>
            <person name="Song X.-Z."/>
            <person name="Zhang L."/>
            <person name="Villasana D."/>
            <person name="Johnson A."/>
            <person name="Liu J."/>
            <person name="Liyanage D."/>
            <person name="Lorensuhewa L."/>
            <person name="Robinson T."/>
            <person name="Song A."/>
            <person name="Song B.-B."/>
            <person name="Dinh H."/>
            <person name="Thornton R."/>
            <person name="Coyle M."/>
            <person name="Francisco L."/>
            <person name="Jackson L."/>
            <person name="Javaid M."/>
            <person name="Korchina V."/>
            <person name="Kovar C."/>
            <person name="Mata R."/>
            <person name="Mathew T."/>
            <person name="Ngo R."/>
            <person name="Nguyen L."/>
            <person name="Nguyen N."/>
            <person name="Okwuonu G."/>
            <person name="Ongeri F."/>
            <person name="Pham C."/>
            <person name="Simmons D."/>
            <person name="Wilczek-Boney K."/>
            <person name="Hale W."/>
            <person name="Jakkamsetti A."/>
            <person name="Pham P."/>
            <person name="Ruth R."/>
            <person name="San Lucas F."/>
            <person name="Warren J."/>
            <person name="Zhang J."/>
            <person name="Zhao Z."/>
            <person name="Zhou C."/>
            <person name="Zhu D."/>
            <person name="Lee S."/>
            <person name="Bess C."/>
            <person name="Blankenburg K."/>
            <person name="Forbes L."/>
            <person name="Fu Q."/>
            <person name="Gubbala S."/>
            <person name="Hirani K."/>
            <person name="Jayaseelan J.C."/>
            <person name="Lara F."/>
            <person name="Munidasa M."/>
            <person name="Palculict T."/>
            <person name="Patil S."/>
            <person name="Pu L.-L."/>
            <person name="Saada N."/>
            <person name="Tang L."/>
            <person name="Weissenberger G."/>
            <person name="Zhu Y."/>
            <person name="Hemphill L."/>
            <person name="Shang Y."/>
            <person name="Youmans B."/>
            <person name="Ayvaz T."/>
            <person name="Ross M."/>
            <person name="Santibanez J."/>
            <person name="Aqrawi P."/>
            <person name="Gross S."/>
            <person name="Joshi V."/>
            <person name="Fowler G."/>
            <person name="Nazareth L."/>
            <person name="Reid J."/>
            <person name="Worley K."/>
            <person name="Petrosino J."/>
            <person name="Highlander S."/>
            <person name="Gibbs R."/>
        </authorList>
    </citation>
    <scope>NUCLEOTIDE SEQUENCE [LARGE SCALE GENOMIC DNA]</scope>
    <source>
        <strain evidence="3">ATCC 19414</strain>
    </source>
</reference>
<gene>
    <name evidence="3" type="ORF">HMPREF0357_11116</name>
</gene>
<sequence>MKKRYRFLPLFLVGLMISSTIIPASSIENNEATPVLEQSQSSEVKKTLDENEEKNSEPKQVVVDESSEESTELQQIDETQELDTDVSEKQENTSIDDEIRTEKKEQSSFSLLFQPVLKAVDVGQTVKYKLDVSYLATSGIYDSHTLVVSLPESIDDTNIVFNQSLEEIGIHDRTPSYIKEKNQLVYSLDGLDKSFNQSIIIEVKTINGIPFDQKKLNASIELFKDEESVFRKEADEVILLATKNISVTNKVKKITTPEGETSQEGLRILDKPTYGLGFSINKYEFGSIRLKSNSDIVLKYMIPEGARYISNNSGLEPDLTSDGKMQTLTWTWNVINLDESDTYYAEKEFEVVFEITDTKLSAFSKFDTTATITANYDDNKSLTQNAVASNYLLPDKNSEKDIESSGTLHNLGFFGPLDEEGGIQSPGKFDNEPPEVFGQGILRWNIFGTPNSNTSPIKRMHSYDLFFHPDEKLNVDKVHVGDVTYRPNSKFKHESLGETVYVSLSILYEGSESWQPFKSGLQPGNTYDLNELGIDNQRSIQSVWIHFYKYDDDAFTDTIGKNNDRPGTWSALPPGITIASLNFDTSVKPGSKGKIKSNMGFASTGYNMNNTAINPNADYVSMYYNIPEPILDTLKMDPLMKPAVVNEIYRYAMCKSADLIEPAEGINRVIQADVQFEGAHESLITEGKHDIVVTLKNDASSLAALKGPFKGYLLLPEGVEVTDTSTTHNSYKIVEENYQGSGRKLLEITFAHQSLIVKDQAIQTRIPVNVTHGVPQIMSLDFYGYLVDDFELSSVSEIDDHFIWKVEDVWDFNGNGDTKEMIFHTRRFYANHTNALYYGTALLKGQGSDEFVKTLKHTDNKDITYRVQVNNLKEKAITHLKIIGTLPHVGDRFYLTDADLGSTIDYKLTGPIQFDPSLASKLIVSYTEDDIQLVDQNLALGTVQWIGEREVKDWGRIKSFLITKRPEVSSIYEKEFNIDLTLNTLKLTDDQEDIAFLKFVLEINEFPPIETMPAKIIRIAEEKKPEETKPEETKPEETKPEETKPEQNVPETETQLTPDSSDLKKERDQVLPKTGVGFKTIELAGILISCGVIMSHRRKE</sequence>
<name>E7FVT9_ERYRH</name>
<feature type="region of interest" description="Disordered" evidence="1">
    <location>
        <begin position="1021"/>
        <end position="1069"/>
    </location>
</feature>
<feature type="compositionally biased region" description="Basic and acidic residues" evidence="1">
    <location>
        <begin position="1021"/>
        <end position="1045"/>
    </location>
</feature>
<dbReference type="RefSeq" id="WP_003775018.1">
    <property type="nucleotide sequence ID" value="NZ_ACLK02000002.1"/>
</dbReference>
<keyword evidence="4" id="KW-1185">Reference proteome</keyword>
<proteinExistence type="predicted"/>